<dbReference type="AlphaFoldDB" id="A0A1I3Q3G6"/>
<dbReference type="EMBL" id="FOQG01000023">
    <property type="protein sequence ID" value="SFJ28463.1"/>
    <property type="molecule type" value="Genomic_DNA"/>
</dbReference>
<accession>A0A1I3Q3G6</accession>
<keyword evidence="2" id="KW-1185">Reference proteome</keyword>
<protein>
    <recommendedName>
        <fullName evidence="3">Flagellar protein FlgN</fullName>
    </recommendedName>
</protein>
<evidence type="ECO:0000313" key="2">
    <source>
        <dbReference type="Proteomes" id="UP000198649"/>
    </source>
</evidence>
<dbReference type="Proteomes" id="UP000198649">
    <property type="component" value="Unassembled WGS sequence"/>
</dbReference>
<gene>
    <name evidence="1" type="ORF">SAMN05216561_12330</name>
</gene>
<proteinExistence type="predicted"/>
<dbReference type="STRING" id="1005945.SAMN05216561_12330"/>
<sequence>MFVDRGGIVRQIDTHFESWQLELDRLELDVMRAERAFATDGLLRTDGWEVPSLAGPVPEDLRGRATELLTRQQELLVSLTERLGATGRQQALAENVGRVSTRDRSRPVYFDISA</sequence>
<organism evidence="1 2">
    <name type="scientific">Nocardioides psychrotolerans</name>
    <dbReference type="NCBI Taxonomy" id="1005945"/>
    <lineage>
        <taxon>Bacteria</taxon>
        <taxon>Bacillati</taxon>
        <taxon>Actinomycetota</taxon>
        <taxon>Actinomycetes</taxon>
        <taxon>Propionibacteriales</taxon>
        <taxon>Nocardioidaceae</taxon>
        <taxon>Nocardioides</taxon>
    </lineage>
</organism>
<reference evidence="1 2" key="1">
    <citation type="submission" date="2016-10" db="EMBL/GenBank/DDBJ databases">
        <authorList>
            <person name="de Groot N.N."/>
        </authorList>
    </citation>
    <scope>NUCLEOTIDE SEQUENCE [LARGE SCALE GENOMIC DNA]</scope>
    <source>
        <strain evidence="1 2">CGMCC 1.11156</strain>
    </source>
</reference>
<evidence type="ECO:0008006" key="3">
    <source>
        <dbReference type="Google" id="ProtNLM"/>
    </source>
</evidence>
<name>A0A1I3Q3G6_9ACTN</name>
<evidence type="ECO:0000313" key="1">
    <source>
        <dbReference type="EMBL" id="SFJ28463.1"/>
    </source>
</evidence>